<evidence type="ECO:0000313" key="1">
    <source>
        <dbReference type="EMBL" id="OAK75290.1"/>
    </source>
</evidence>
<dbReference type="Proteomes" id="UP000077881">
    <property type="component" value="Unassembled WGS sequence"/>
</dbReference>
<evidence type="ECO:0008006" key="3">
    <source>
        <dbReference type="Google" id="ProtNLM"/>
    </source>
</evidence>
<keyword evidence="2" id="KW-1185">Reference proteome</keyword>
<reference evidence="1 2" key="1">
    <citation type="submission" date="2015-05" db="EMBL/GenBank/DDBJ databases">
        <title>Comparison of genome.</title>
        <authorList>
            <person name="Zheng Z."/>
            <person name="Sun M."/>
        </authorList>
    </citation>
    <scope>NUCLEOTIDE SEQUENCE [LARGE SCALE GENOMIC DNA]</scope>
    <source>
        <strain evidence="1 2">G25-74</strain>
    </source>
</reference>
<gene>
    <name evidence="1" type="ORF">ABB05_02805</name>
</gene>
<comment type="caution">
    <text evidence="1">The sequence shown here is derived from an EMBL/GenBank/DDBJ whole genome shotgun (WGS) entry which is preliminary data.</text>
</comment>
<dbReference type="EMBL" id="LDJR01000014">
    <property type="protein sequence ID" value="OAK75290.1"/>
    <property type="molecule type" value="Genomic_DNA"/>
</dbReference>
<accession>A0A178A728</accession>
<dbReference type="Pfam" id="PF08863">
    <property type="entry name" value="YolD"/>
    <property type="match status" value="1"/>
</dbReference>
<dbReference type="InterPro" id="IPR014962">
    <property type="entry name" value="YolD"/>
</dbReference>
<evidence type="ECO:0000313" key="2">
    <source>
        <dbReference type="Proteomes" id="UP000077881"/>
    </source>
</evidence>
<sequence length="118" mass="13687">MKANKLTAGHNLMWESSRMILPEHKEQLLKERRNQELFHMPQLTEEQLQEMDLIIQAAIKQNCSITITYAEKYGPAQFSGKIKKINSQEASLKVSNRHMVLTLPFHKILQIEKMEGAL</sequence>
<dbReference type="PATRIC" id="fig|217031.6.peg.610"/>
<dbReference type="AlphaFoldDB" id="A0A178A728"/>
<dbReference type="STRING" id="217031.ABB05_02805"/>
<proteinExistence type="predicted"/>
<dbReference type="RefSeq" id="WP_057989557.1">
    <property type="nucleotide sequence ID" value="NZ_JAGGKH010000006.1"/>
</dbReference>
<name>A0A178A728_9BACI</name>
<organism evidence="1 2">
    <name type="scientific">Lederbergia galactosidilytica</name>
    <dbReference type="NCBI Taxonomy" id="217031"/>
    <lineage>
        <taxon>Bacteria</taxon>
        <taxon>Bacillati</taxon>
        <taxon>Bacillota</taxon>
        <taxon>Bacilli</taxon>
        <taxon>Bacillales</taxon>
        <taxon>Bacillaceae</taxon>
        <taxon>Lederbergia</taxon>
    </lineage>
</organism>
<protein>
    <recommendedName>
        <fullName evidence="3">YolD-like protein</fullName>
    </recommendedName>
</protein>
<dbReference type="OrthoDB" id="2376882at2"/>